<dbReference type="EMBL" id="FRCF01000002">
    <property type="protein sequence ID" value="SHL38490.1"/>
    <property type="molecule type" value="Genomic_DNA"/>
</dbReference>
<dbReference type="AlphaFoldDB" id="A0A1M7A6Y5"/>
<dbReference type="GO" id="GO:0009982">
    <property type="term" value="F:pseudouridine synthase activity"/>
    <property type="evidence" value="ECO:0007669"/>
    <property type="project" value="InterPro"/>
</dbReference>
<evidence type="ECO:0000259" key="5">
    <source>
        <dbReference type="Pfam" id="PF00849"/>
    </source>
</evidence>
<evidence type="ECO:0000313" key="7">
    <source>
        <dbReference type="Proteomes" id="UP000184206"/>
    </source>
</evidence>
<reference evidence="6 7" key="1">
    <citation type="submission" date="2016-11" db="EMBL/GenBank/DDBJ databases">
        <authorList>
            <person name="Jaros S."/>
            <person name="Januszkiewicz K."/>
            <person name="Wedrychowicz H."/>
        </authorList>
    </citation>
    <scope>NUCLEOTIDE SEQUENCE [LARGE SCALE GENOMIC DNA]</scope>
    <source>
        <strain evidence="6 7">DSM 16010</strain>
    </source>
</reference>
<feature type="domain" description="Pseudouridine synthase RsuA/RluA-like" evidence="5">
    <location>
        <begin position="83"/>
        <end position="230"/>
    </location>
</feature>
<dbReference type="Gene3D" id="3.30.2350.10">
    <property type="entry name" value="Pseudouridine synthase"/>
    <property type="match status" value="1"/>
</dbReference>
<accession>A0A1M7A6Y5</accession>
<evidence type="ECO:0000256" key="1">
    <source>
        <dbReference type="ARBA" id="ARBA00000073"/>
    </source>
</evidence>
<dbReference type="GO" id="GO:0000455">
    <property type="term" value="P:enzyme-directed rRNA pseudouridine synthesis"/>
    <property type="evidence" value="ECO:0007669"/>
    <property type="project" value="TreeGrafter"/>
</dbReference>
<protein>
    <recommendedName>
        <fullName evidence="4">Pseudouridine synthase</fullName>
        <ecNumber evidence="4">5.4.99.-</ecNumber>
    </recommendedName>
</protein>
<comment type="function">
    <text evidence="4">Responsible for synthesis of pseudouridine from uracil.</text>
</comment>
<dbReference type="PANTHER" id="PTHR21600:SF87">
    <property type="entry name" value="RNA PSEUDOURIDYLATE SYNTHASE DOMAIN-CONTAINING PROTEIN 1"/>
    <property type="match status" value="1"/>
</dbReference>
<dbReference type="NCBIfam" id="TIGR00005">
    <property type="entry name" value="rluA_subfam"/>
    <property type="match status" value="1"/>
</dbReference>
<comment type="similarity">
    <text evidence="2 4">Belongs to the pseudouridine synthase RluA family.</text>
</comment>
<dbReference type="GO" id="GO:0003723">
    <property type="term" value="F:RNA binding"/>
    <property type="evidence" value="ECO:0007669"/>
    <property type="project" value="InterPro"/>
</dbReference>
<proteinExistence type="inferred from homology"/>
<dbReference type="RefSeq" id="WP_072707204.1">
    <property type="nucleotide sequence ID" value="NZ_FRCF01000002.1"/>
</dbReference>
<dbReference type="InterPro" id="IPR020103">
    <property type="entry name" value="PsdUridine_synth_cat_dom_sf"/>
</dbReference>
<dbReference type="Proteomes" id="UP000184206">
    <property type="component" value="Unassembled WGS sequence"/>
</dbReference>
<evidence type="ECO:0000313" key="6">
    <source>
        <dbReference type="EMBL" id="SHL38490.1"/>
    </source>
</evidence>
<name>A0A1M7A6Y5_9BACL</name>
<gene>
    <name evidence="6" type="ORF">SAMN02745189_00048</name>
</gene>
<dbReference type="CDD" id="cd02869">
    <property type="entry name" value="PseudoU_synth_RluA_like"/>
    <property type="match status" value="1"/>
</dbReference>
<dbReference type="PANTHER" id="PTHR21600">
    <property type="entry name" value="MITOCHONDRIAL RNA PSEUDOURIDINE SYNTHASE"/>
    <property type="match status" value="1"/>
</dbReference>
<dbReference type="Pfam" id="PF00849">
    <property type="entry name" value="PseudoU_synth_2"/>
    <property type="match status" value="1"/>
</dbReference>
<keyword evidence="4" id="KW-0413">Isomerase</keyword>
<dbReference type="InterPro" id="IPR006145">
    <property type="entry name" value="PsdUridine_synth_RsuA/RluA"/>
</dbReference>
<dbReference type="OrthoDB" id="9807829at2"/>
<dbReference type="EC" id="5.4.99.-" evidence="4"/>
<sequence>MKFTVHENFDGQSLEDVLKTLHLPKKELHLLRMSKDIKINSEQKPLNTVIRQGDIVVLPAEEEKSQYKPSYRTCEVLYEDRYLALLFKPRGVKTHPNEMHETNTLLNHALYTLDVDYLEPVHRLDQETKGVILVAKHPYIKKMLDHMLAEREIKRVYIARVDTKRRLEPQTISAPIVKNPRERNKYHVSASHGKEAVTNIISSKVTNDYCEIELELETGRTHQIRVHLAHIGFPIIGDPLYGGSTLRDLQLFSYKMTFIHPILQKEINVSLDKDTL</sequence>
<dbReference type="GO" id="GO:0140098">
    <property type="term" value="F:catalytic activity, acting on RNA"/>
    <property type="evidence" value="ECO:0007669"/>
    <property type="project" value="UniProtKB-ARBA"/>
</dbReference>
<dbReference type="InterPro" id="IPR006225">
    <property type="entry name" value="PsdUridine_synth_RluC/D"/>
</dbReference>
<evidence type="ECO:0000256" key="4">
    <source>
        <dbReference type="RuleBase" id="RU362028"/>
    </source>
</evidence>
<comment type="catalytic activity">
    <reaction evidence="1 4">
        <text>a uridine in RNA = a pseudouridine in RNA</text>
        <dbReference type="Rhea" id="RHEA:48348"/>
        <dbReference type="Rhea" id="RHEA-COMP:12068"/>
        <dbReference type="Rhea" id="RHEA-COMP:12069"/>
        <dbReference type="ChEBI" id="CHEBI:65314"/>
        <dbReference type="ChEBI" id="CHEBI:65315"/>
    </reaction>
</comment>
<feature type="active site" evidence="3">
    <location>
        <position position="125"/>
    </location>
</feature>
<dbReference type="InterPro" id="IPR050188">
    <property type="entry name" value="RluA_PseudoU_synthase"/>
</dbReference>
<organism evidence="6 7">
    <name type="scientific">Lacicoccus alkaliphilus DSM 16010</name>
    <dbReference type="NCBI Taxonomy" id="1123231"/>
    <lineage>
        <taxon>Bacteria</taxon>
        <taxon>Bacillati</taxon>
        <taxon>Bacillota</taxon>
        <taxon>Bacilli</taxon>
        <taxon>Bacillales</taxon>
        <taxon>Salinicoccaceae</taxon>
        <taxon>Lacicoccus</taxon>
    </lineage>
</organism>
<keyword evidence="7" id="KW-1185">Reference proteome</keyword>
<evidence type="ECO:0000256" key="3">
    <source>
        <dbReference type="PIRSR" id="PIRSR606225-1"/>
    </source>
</evidence>
<evidence type="ECO:0000256" key="2">
    <source>
        <dbReference type="ARBA" id="ARBA00010876"/>
    </source>
</evidence>
<dbReference type="SUPFAM" id="SSF55120">
    <property type="entry name" value="Pseudouridine synthase"/>
    <property type="match status" value="1"/>
</dbReference>
<dbReference type="STRING" id="1123231.SAMN02745189_00048"/>